<dbReference type="InterPro" id="IPR039133">
    <property type="entry name" value="RNF25"/>
</dbReference>
<comment type="caution">
    <text evidence="5">The sequence shown here is derived from an EMBL/GenBank/DDBJ whole genome shotgun (WGS) entry which is preliminary data.</text>
</comment>
<keyword evidence="2" id="KW-0863">Zinc-finger</keyword>
<dbReference type="InterPro" id="IPR016135">
    <property type="entry name" value="UBQ-conjugating_enzyme/RWD"/>
</dbReference>
<dbReference type="FunFam" id="3.30.40.10:FF:000914">
    <property type="entry name" value="RWD domain-containing protein"/>
    <property type="match status" value="1"/>
</dbReference>
<dbReference type="Pfam" id="PF00097">
    <property type="entry name" value="zf-C3HC4"/>
    <property type="match status" value="1"/>
</dbReference>
<dbReference type="Pfam" id="PF05773">
    <property type="entry name" value="RWD"/>
    <property type="match status" value="1"/>
</dbReference>
<proteinExistence type="predicted"/>
<reference evidence="5" key="1">
    <citation type="journal article" date="2023" name="Nat. Commun.">
        <title>Diploid and tetraploid genomes of Acorus and the evolution of monocots.</title>
        <authorList>
            <person name="Ma L."/>
            <person name="Liu K.W."/>
            <person name="Li Z."/>
            <person name="Hsiao Y.Y."/>
            <person name="Qi Y."/>
            <person name="Fu T."/>
            <person name="Tang G.D."/>
            <person name="Zhang D."/>
            <person name="Sun W.H."/>
            <person name="Liu D.K."/>
            <person name="Li Y."/>
            <person name="Chen G.Z."/>
            <person name="Liu X.D."/>
            <person name="Liao X.Y."/>
            <person name="Jiang Y.T."/>
            <person name="Yu X."/>
            <person name="Hao Y."/>
            <person name="Huang J."/>
            <person name="Zhao X.W."/>
            <person name="Ke S."/>
            <person name="Chen Y.Y."/>
            <person name="Wu W.L."/>
            <person name="Hsu J.L."/>
            <person name="Lin Y.F."/>
            <person name="Huang M.D."/>
            <person name="Li C.Y."/>
            <person name="Huang L."/>
            <person name="Wang Z.W."/>
            <person name="Zhao X."/>
            <person name="Zhong W.Y."/>
            <person name="Peng D.H."/>
            <person name="Ahmad S."/>
            <person name="Lan S."/>
            <person name="Zhang J.S."/>
            <person name="Tsai W.C."/>
            <person name="Van de Peer Y."/>
            <person name="Liu Z.J."/>
        </authorList>
    </citation>
    <scope>NUCLEOTIDE SEQUENCE</scope>
    <source>
        <strain evidence="5">CP</strain>
    </source>
</reference>
<dbReference type="InterPro" id="IPR006575">
    <property type="entry name" value="RWD_dom"/>
</dbReference>
<dbReference type="GO" id="GO:0061630">
    <property type="term" value="F:ubiquitin protein ligase activity"/>
    <property type="evidence" value="ECO:0007669"/>
    <property type="project" value="InterPro"/>
</dbReference>
<dbReference type="SMART" id="SM00591">
    <property type="entry name" value="RWD"/>
    <property type="match status" value="1"/>
</dbReference>
<accession>A0AAV9DPZ9</accession>
<dbReference type="InterPro" id="IPR013083">
    <property type="entry name" value="Znf_RING/FYVE/PHD"/>
</dbReference>
<dbReference type="EMBL" id="JAUJYO010000011">
    <property type="protein sequence ID" value="KAK1303190.1"/>
    <property type="molecule type" value="Genomic_DNA"/>
</dbReference>
<evidence type="ECO:0000313" key="6">
    <source>
        <dbReference type="Proteomes" id="UP001180020"/>
    </source>
</evidence>
<gene>
    <name evidence="5" type="ORF">QJS10_CPB11g00274</name>
</gene>
<dbReference type="PANTHER" id="PTHR13198">
    <property type="entry name" value="RING FINGER PROTEIN 25"/>
    <property type="match status" value="1"/>
</dbReference>
<evidence type="ECO:0000256" key="2">
    <source>
        <dbReference type="ARBA" id="ARBA00022771"/>
    </source>
</evidence>
<evidence type="ECO:0000256" key="3">
    <source>
        <dbReference type="ARBA" id="ARBA00022833"/>
    </source>
</evidence>
<dbReference type="GO" id="GO:0016567">
    <property type="term" value="P:protein ubiquitination"/>
    <property type="evidence" value="ECO:0007669"/>
    <property type="project" value="TreeGrafter"/>
</dbReference>
<sequence>MAIAAEEEVLLEVEAVESVYGDDCRVVRRFPPHLHVHIRPRTADDSSQQVSAFYLPSHYYWQYPSEPPCLNIVEFKGLDVKRQAHLIHSLQDKAQDLSSCQMLVALCEEAVEILSSMNHPDGNCPMCLNPLVHEVGHDLFLPFMKLMSCYHCFHSECIIRWWSWLQEQNETRIENGREILLFL</sequence>
<reference evidence="5" key="2">
    <citation type="submission" date="2023-06" db="EMBL/GenBank/DDBJ databases">
        <authorList>
            <person name="Ma L."/>
            <person name="Liu K.-W."/>
            <person name="Li Z."/>
            <person name="Hsiao Y.-Y."/>
            <person name="Qi Y."/>
            <person name="Fu T."/>
            <person name="Tang G."/>
            <person name="Zhang D."/>
            <person name="Sun W.-H."/>
            <person name="Liu D.-K."/>
            <person name="Li Y."/>
            <person name="Chen G.-Z."/>
            <person name="Liu X.-D."/>
            <person name="Liao X.-Y."/>
            <person name="Jiang Y.-T."/>
            <person name="Yu X."/>
            <person name="Hao Y."/>
            <person name="Huang J."/>
            <person name="Zhao X.-W."/>
            <person name="Ke S."/>
            <person name="Chen Y.-Y."/>
            <person name="Wu W.-L."/>
            <person name="Hsu J.-L."/>
            <person name="Lin Y.-F."/>
            <person name="Huang M.-D."/>
            <person name="Li C.-Y."/>
            <person name="Huang L."/>
            <person name="Wang Z.-W."/>
            <person name="Zhao X."/>
            <person name="Zhong W.-Y."/>
            <person name="Peng D.-H."/>
            <person name="Ahmad S."/>
            <person name="Lan S."/>
            <person name="Zhang J.-S."/>
            <person name="Tsai W.-C."/>
            <person name="Van De Peer Y."/>
            <person name="Liu Z.-J."/>
        </authorList>
    </citation>
    <scope>NUCLEOTIDE SEQUENCE</scope>
    <source>
        <strain evidence="5">CP</strain>
        <tissue evidence="5">Leaves</tissue>
    </source>
</reference>
<dbReference type="PROSITE" id="PS50908">
    <property type="entry name" value="RWD"/>
    <property type="match status" value="1"/>
</dbReference>
<dbReference type="Proteomes" id="UP001180020">
    <property type="component" value="Unassembled WGS sequence"/>
</dbReference>
<dbReference type="AlphaFoldDB" id="A0AAV9DPZ9"/>
<evidence type="ECO:0000256" key="1">
    <source>
        <dbReference type="ARBA" id="ARBA00022723"/>
    </source>
</evidence>
<dbReference type="CDD" id="cd23818">
    <property type="entry name" value="RWD_RNF25"/>
    <property type="match status" value="1"/>
</dbReference>
<dbReference type="GO" id="GO:0008270">
    <property type="term" value="F:zinc ion binding"/>
    <property type="evidence" value="ECO:0007669"/>
    <property type="project" value="UniProtKB-KW"/>
</dbReference>
<feature type="domain" description="RWD" evidence="4">
    <location>
        <begin position="11"/>
        <end position="117"/>
    </location>
</feature>
<dbReference type="InterPro" id="IPR018957">
    <property type="entry name" value="Znf_C3HC4_RING-type"/>
</dbReference>
<dbReference type="GO" id="GO:0005634">
    <property type="term" value="C:nucleus"/>
    <property type="evidence" value="ECO:0007669"/>
    <property type="project" value="TreeGrafter"/>
</dbReference>
<organism evidence="5 6">
    <name type="scientific">Acorus calamus</name>
    <name type="common">Sweet flag</name>
    <dbReference type="NCBI Taxonomy" id="4465"/>
    <lineage>
        <taxon>Eukaryota</taxon>
        <taxon>Viridiplantae</taxon>
        <taxon>Streptophyta</taxon>
        <taxon>Embryophyta</taxon>
        <taxon>Tracheophyta</taxon>
        <taxon>Spermatophyta</taxon>
        <taxon>Magnoliopsida</taxon>
        <taxon>Liliopsida</taxon>
        <taxon>Acoraceae</taxon>
        <taxon>Acorus</taxon>
    </lineage>
</organism>
<protein>
    <recommendedName>
        <fullName evidence="4">RWD domain-containing protein</fullName>
    </recommendedName>
</protein>
<keyword evidence="3" id="KW-0862">Zinc</keyword>
<keyword evidence="6" id="KW-1185">Reference proteome</keyword>
<dbReference type="PANTHER" id="PTHR13198:SF4">
    <property type="entry name" value="E3 UBIQUITIN-PROTEIN LIGASE RNF25"/>
    <property type="match status" value="1"/>
</dbReference>
<name>A0AAV9DPZ9_ACOCL</name>
<dbReference type="SUPFAM" id="SSF57850">
    <property type="entry name" value="RING/U-box"/>
    <property type="match status" value="1"/>
</dbReference>
<evidence type="ECO:0000259" key="4">
    <source>
        <dbReference type="PROSITE" id="PS50908"/>
    </source>
</evidence>
<dbReference type="Gene3D" id="3.30.40.10">
    <property type="entry name" value="Zinc/RING finger domain, C3HC4 (zinc finger)"/>
    <property type="match status" value="1"/>
</dbReference>
<dbReference type="SUPFAM" id="SSF54495">
    <property type="entry name" value="UBC-like"/>
    <property type="match status" value="1"/>
</dbReference>
<dbReference type="Gene3D" id="3.10.110.10">
    <property type="entry name" value="Ubiquitin Conjugating Enzyme"/>
    <property type="match status" value="1"/>
</dbReference>
<evidence type="ECO:0000313" key="5">
    <source>
        <dbReference type="EMBL" id="KAK1303190.1"/>
    </source>
</evidence>
<keyword evidence="1" id="KW-0479">Metal-binding</keyword>